<dbReference type="PANTHER" id="PTHR47628">
    <property type="match status" value="1"/>
</dbReference>
<comment type="similarity">
    <text evidence="1">Belongs to the leucine-binding protein family.</text>
</comment>
<name>A0A0E3CB24_9BURK</name>
<dbReference type="InterPro" id="IPR028082">
    <property type="entry name" value="Peripla_BP_I"/>
</dbReference>
<evidence type="ECO:0000259" key="3">
    <source>
        <dbReference type="Pfam" id="PF13458"/>
    </source>
</evidence>
<evidence type="ECO:0000256" key="2">
    <source>
        <dbReference type="ARBA" id="ARBA00022729"/>
    </source>
</evidence>
<comment type="caution">
    <text evidence="4">The sequence shown here is derived from an EMBL/GenBank/DDBJ whole genome shotgun (WGS) entry which is preliminary data.</text>
</comment>
<dbReference type="AlphaFoldDB" id="A0A0E3CB24"/>
<dbReference type="Pfam" id="PF13458">
    <property type="entry name" value="Peripla_BP_6"/>
    <property type="match status" value="1"/>
</dbReference>
<evidence type="ECO:0000313" key="4">
    <source>
        <dbReference type="EMBL" id="KGH04286.1"/>
    </source>
</evidence>
<dbReference type="Proteomes" id="UP000029549">
    <property type="component" value="Unassembled WGS sequence"/>
</dbReference>
<proteinExistence type="inferred from homology"/>
<dbReference type="PANTHER" id="PTHR47628:SF1">
    <property type="entry name" value="ALIPHATIC AMIDASE EXPRESSION-REGULATING PROTEIN"/>
    <property type="match status" value="1"/>
</dbReference>
<sequence>MGWQQSPLKAFIALRGLFFCFFKEQIMLSWTRTALSIVVSTACSLAAAAGDPIKIGLLEDASGSFAIATLPKIQATELAVAEINAKGGILGRQIKLISYDTQSDNTRFQQMARRLIQTDKADVVFGGFSSASREAIRPIMDRAKQLYWYNNQYEGGVCDSNVVVTGAVPEQQFSTLVPWLMEKYGKKVYTIAADYNFGQISAEWVRNIVKENGGTMVGEEFIPLSVSQFGQTIQNIQRAKPDFVMTLLVGANQASFYEQQSSAKLGIPMGSSVNVGQAYEHKRFKAPALKDMYVTTNYIEEVNSPESDDFKKRFRAKFPNAPYINQEAANAYDAVYLYKEAAERAKSVDMVAVRKAISAGGICTSGPSGKVCIDPKSQHTSHTIYLAHVKADHSVEIPKVWQDIQPYWLGKAGCDLSQRPDTTQYTPSNPPKR</sequence>
<keyword evidence="5" id="KW-1185">Reference proteome</keyword>
<accession>A0A0E3CB24</accession>
<dbReference type="SUPFAM" id="SSF53822">
    <property type="entry name" value="Periplasmic binding protein-like I"/>
    <property type="match status" value="1"/>
</dbReference>
<dbReference type="EMBL" id="AWTP01000158">
    <property type="protein sequence ID" value="KGH04286.1"/>
    <property type="molecule type" value="Genomic_DNA"/>
</dbReference>
<dbReference type="InterPro" id="IPR028081">
    <property type="entry name" value="Leu-bd"/>
</dbReference>
<keyword evidence="2" id="KW-0732">Signal</keyword>
<evidence type="ECO:0000313" key="5">
    <source>
        <dbReference type="Proteomes" id="UP000029549"/>
    </source>
</evidence>
<reference evidence="4 5" key="1">
    <citation type="submission" date="2013-09" db="EMBL/GenBank/DDBJ databases">
        <title>High correlation between genotypes and phenotypes of environmental bacteria Comamonas testosteroni strains.</title>
        <authorList>
            <person name="Liu L."/>
            <person name="Zhu W."/>
            <person name="Xia X."/>
            <person name="Xu B."/>
            <person name="Luo M."/>
            <person name="Wang G."/>
        </authorList>
    </citation>
    <scope>NUCLEOTIDE SEQUENCE [LARGE SCALE GENOMIC DNA]</scope>
    <source>
        <strain evidence="4 5">DF2</strain>
    </source>
</reference>
<protein>
    <submittedName>
        <fullName evidence="4">Urea ABC transporter substrate-binding protein</fullName>
    </submittedName>
</protein>
<dbReference type="CDD" id="cd06356">
    <property type="entry name" value="PBP1_amide_urea_BP-like"/>
    <property type="match status" value="1"/>
</dbReference>
<evidence type="ECO:0000256" key="1">
    <source>
        <dbReference type="ARBA" id="ARBA00010062"/>
    </source>
</evidence>
<dbReference type="NCBIfam" id="TIGR03669">
    <property type="entry name" value="urea_ABC_arch"/>
    <property type="match status" value="1"/>
</dbReference>
<gene>
    <name evidence="4" type="ORF">P608_24650</name>
</gene>
<organism evidence="4 5">
    <name type="scientific">Comamonas thiooxydans</name>
    <dbReference type="NCBI Taxonomy" id="363952"/>
    <lineage>
        <taxon>Bacteria</taxon>
        <taxon>Pseudomonadati</taxon>
        <taxon>Pseudomonadota</taxon>
        <taxon>Betaproteobacteria</taxon>
        <taxon>Burkholderiales</taxon>
        <taxon>Comamonadaceae</taxon>
        <taxon>Comamonas</taxon>
    </lineage>
</organism>
<dbReference type="InterPro" id="IPR019968">
    <property type="entry name" value="Urea_ABC_transptr_substrate-bd"/>
</dbReference>
<dbReference type="Gene3D" id="3.40.50.2300">
    <property type="match status" value="2"/>
</dbReference>
<feature type="domain" description="Leucine-binding protein" evidence="3">
    <location>
        <begin position="52"/>
        <end position="392"/>
    </location>
</feature>